<organism evidence="2 3">
    <name type="scientific">Peptoniphilus duerdenii ATCC BAA-1640</name>
    <dbReference type="NCBI Taxonomy" id="862517"/>
    <lineage>
        <taxon>Bacteria</taxon>
        <taxon>Bacillati</taxon>
        <taxon>Bacillota</taxon>
        <taxon>Tissierellia</taxon>
        <taxon>Tissierellales</taxon>
        <taxon>Peptoniphilaceae</taxon>
        <taxon>Peptoniphilus</taxon>
    </lineage>
</organism>
<evidence type="ECO:0008006" key="4">
    <source>
        <dbReference type="Google" id="ProtNLM"/>
    </source>
</evidence>
<accession>E0NJ42</accession>
<feature type="signal peptide" evidence="1">
    <location>
        <begin position="1"/>
        <end position="26"/>
    </location>
</feature>
<evidence type="ECO:0000256" key="1">
    <source>
        <dbReference type="SAM" id="SignalP"/>
    </source>
</evidence>
<gene>
    <name evidence="2" type="ORF">HMPREF9225_0181</name>
</gene>
<keyword evidence="3" id="KW-1185">Reference proteome</keyword>
<evidence type="ECO:0000313" key="3">
    <source>
        <dbReference type="Proteomes" id="UP000003280"/>
    </source>
</evidence>
<name>E0NJ42_9FIRM</name>
<dbReference type="Proteomes" id="UP000003280">
    <property type="component" value="Unassembled WGS sequence"/>
</dbReference>
<dbReference type="PROSITE" id="PS51257">
    <property type="entry name" value="PROKAR_LIPOPROTEIN"/>
    <property type="match status" value="1"/>
</dbReference>
<comment type="caution">
    <text evidence="2">The sequence shown here is derived from an EMBL/GenBank/DDBJ whole genome shotgun (WGS) entry which is preliminary data.</text>
</comment>
<protein>
    <recommendedName>
        <fullName evidence="4">Lipoprotein</fullName>
    </recommendedName>
</protein>
<dbReference type="STRING" id="862517.HMPREF9225_0181"/>
<feature type="chain" id="PRO_5003138059" description="Lipoprotein" evidence="1">
    <location>
        <begin position="27"/>
        <end position="368"/>
    </location>
</feature>
<dbReference type="AlphaFoldDB" id="E0NJ42"/>
<evidence type="ECO:0000313" key="2">
    <source>
        <dbReference type="EMBL" id="EFM26161.1"/>
    </source>
</evidence>
<dbReference type="RefSeq" id="WP_008901017.1">
    <property type="nucleotide sequence ID" value="NZ_GL397071.1"/>
</dbReference>
<proteinExistence type="predicted"/>
<dbReference type="EMBL" id="AEEH01000014">
    <property type="protein sequence ID" value="EFM26161.1"/>
    <property type="molecule type" value="Genomic_DNA"/>
</dbReference>
<reference evidence="2 3" key="1">
    <citation type="submission" date="2010-07" db="EMBL/GenBank/DDBJ databases">
        <authorList>
            <person name="Muzny D."/>
            <person name="Qin X."/>
            <person name="Deng J."/>
            <person name="Jiang H."/>
            <person name="Liu Y."/>
            <person name="Qu J."/>
            <person name="Song X.-Z."/>
            <person name="Zhang L."/>
            <person name="Thornton R."/>
            <person name="Coyle M."/>
            <person name="Francisco L."/>
            <person name="Jackson L."/>
            <person name="Javaid M."/>
            <person name="Korchina V."/>
            <person name="Kovar C."/>
            <person name="Mata R."/>
            <person name="Mathew T."/>
            <person name="Ngo R."/>
            <person name="Nguyen L."/>
            <person name="Nguyen N."/>
            <person name="Okwuonu G."/>
            <person name="Ongeri F."/>
            <person name="Pham C."/>
            <person name="Simmons D."/>
            <person name="Wilczek-Boney K."/>
            <person name="Hale W."/>
            <person name="Jakkamsetti A."/>
            <person name="Pham P."/>
            <person name="Ruth R."/>
            <person name="San Lucas F."/>
            <person name="Warren J."/>
            <person name="Zhang J."/>
            <person name="Zhao Z."/>
            <person name="Zhou C."/>
            <person name="Zhu D."/>
            <person name="Lee S."/>
            <person name="Bess C."/>
            <person name="Blankenburg K."/>
            <person name="Forbes L."/>
            <person name="Fu Q."/>
            <person name="Gubbala S."/>
            <person name="Hirani K."/>
            <person name="Jayaseelan J.C."/>
            <person name="Lara F."/>
            <person name="Munidasa M."/>
            <person name="Palculict T."/>
            <person name="Patil S."/>
            <person name="Pu L.-L."/>
            <person name="Saada N."/>
            <person name="Tang L."/>
            <person name="Weissenberger G."/>
            <person name="Zhu Y."/>
            <person name="Hemphill L."/>
            <person name="Shang Y."/>
            <person name="Youmans B."/>
            <person name="Ayvaz T."/>
            <person name="Ross M."/>
            <person name="Santibanez J."/>
            <person name="Aqrawi P."/>
            <person name="Gross S."/>
            <person name="Joshi V."/>
            <person name="Fowler G."/>
            <person name="Nazareth L."/>
            <person name="Reid J."/>
            <person name="Worley K."/>
            <person name="Petrosino J."/>
            <person name="Highlander S."/>
            <person name="Gibbs R."/>
        </authorList>
    </citation>
    <scope>NUCLEOTIDE SEQUENCE [LARGE SCALE GENOMIC DNA]</scope>
    <source>
        <strain evidence="2 3">ATCC BAA-1640</strain>
    </source>
</reference>
<sequence>MKKIKIFALVALMLLVAGCGKITGSAKPTEVKTEKATQTFDKAIKTPEKMGFKKEEVKVAEKDMDKILVIKYLEDKNVLATKDNEIFYLNLETGEKEKVDLGGADLLNKSQSYAVFANVKKPQDGFKILNVKDKTVTEVPLTEELKKFIKEKNLFIGRIMITDQNVALELPTKDGNGTYTSVYNIEKKEFSKPINGGFYQEIGGKSYTFAKEEGKYTLLDENGQTKITVEGLMILDSEPTGFIMAYAPGEDKTILYRITEDLKLEEIYSAVPKDKEDIYDYAIYAQDVTEDYMVPTIMNREIGEQFIYNRKEDCFIKIANEKKNMISDICKGENDELLLIKYEYSDGEGTTKDPYKSSKFVGAEIYSK</sequence>
<keyword evidence="1" id="KW-0732">Signal</keyword>
<dbReference type="HOGENOM" id="CLU_751941_0_0_9"/>